<name>A0A1M5G7A0_FLAJO</name>
<evidence type="ECO:0000313" key="2">
    <source>
        <dbReference type="EMBL" id="SHF99596.1"/>
    </source>
</evidence>
<dbReference type="InterPro" id="IPR032577">
    <property type="entry name" value="DUF4920"/>
</dbReference>
<dbReference type="Pfam" id="PF16267">
    <property type="entry name" value="DUF4920"/>
    <property type="match status" value="1"/>
</dbReference>
<protein>
    <recommendedName>
        <fullName evidence="4">DUF4920 domain-containing protein</fullName>
    </recommendedName>
</protein>
<reference evidence="2 3" key="1">
    <citation type="submission" date="2016-11" db="EMBL/GenBank/DDBJ databases">
        <authorList>
            <person name="Jaros S."/>
            <person name="Januszkiewicz K."/>
            <person name="Wedrychowicz H."/>
        </authorList>
    </citation>
    <scope>NUCLEOTIDE SEQUENCE [LARGE SCALE GENOMIC DNA]</scope>
    <source>
        <strain evidence="2 3">DSM 6792</strain>
    </source>
</reference>
<dbReference type="RefSeq" id="WP_073407902.1">
    <property type="nucleotide sequence ID" value="NZ_FQWH01000001.1"/>
</dbReference>
<proteinExistence type="predicted"/>
<evidence type="ECO:0000256" key="1">
    <source>
        <dbReference type="SAM" id="SignalP"/>
    </source>
</evidence>
<dbReference type="Proteomes" id="UP000184112">
    <property type="component" value="Unassembled WGS sequence"/>
</dbReference>
<feature type="chain" id="PRO_5012431848" description="DUF4920 domain-containing protein" evidence="1">
    <location>
        <begin position="22"/>
        <end position="170"/>
    </location>
</feature>
<sequence>MKRLSIYAFTLFISFSTLSFSQENVEKPAPPAGNALIGDYYGTDVSGDVVNKAISVKKLESELKSTKRAEGVAVKGEVANVCEKRGCWITLKTEDGASFFVKMKDYAFFVPTALKGKNVVLEGSAEKKVTSVDELKHYAKDAKKSKAEIEAINAPKEEIRFLANGIKVVN</sequence>
<organism evidence="2 3">
    <name type="scientific">Flavobacterium johnsoniae</name>
    <name type="common">Cytophaga johnsonae</name>
    <dbReference type="NCBI Taxonomy" id="986"/>
    <lineage>
        <taxon>Bacteria</taxon>
        <taxon>Pseudomonadati</taxon>
        <taxon>Bacteroidota</taxon>
        <taxon>Flavobacteriia</taxon>
        <taxon>Flavobacteriales</taxon>
        <taxon>Flavobacteriaceae</taxon>
        <taxon>Flavobacterium</taxon>
    </lineage>
</organism>
<keyword evidence="1" id="KW-0732">Signal</keyword>
<gene>
    <name evidence="2" type="ORF">SAMN05444388_101283</name>
</gene>
<evidence type="ECO:0008006" key="4">
    <source>
        <dbReference type="Google" id="ProtNLM"/>
    </source>
</evidence>
<dbReference type="AlphaFoldDB" id="A0A1M5G7A0"/>
<evidence type="ECO:0000313" key="3">
    <source>
        <dbReference type="Proteomes" id="UP000184112"/>
    </source>
</evidence>
<accession>A0A1M5G7A0</accession>
<dbReference type="EMBL" id="FQWH01000001">
    <property type="protein sequence ID" value="SHF99596.1"/>
    <property type="molecule type" value="Genomic_DNA"/>
</dbReference>
<feature type="signal peptide" evidence="1">
    <location>
        <begin position="1"/>
        <end position="21"/>
    </location>
</feature>